<feature type="domain" description="Ig-like" evidence="2">
    <location>
        <begin position="325"/>
        <end position="407"/>
    </location>
</feature>
<keyword evidence="1" id="KW-0732">Signal</keyword>
<dbReference type="InterPro" id="IPR026341">
    <property type="entry name" value="T9SS_type_B"/>
</dbReference>
<protein>
    <submittedName>
        <fullName evidence="3">T9SS type B sorting domain-containing protein</fullName>
    </submittedName>
</protein>
<evidence type="ECO:0000313" key="4">
    <source>
        <dbReference type="Proteomes" id="UP000830583"/>
    </source>
</evidence>
<evidence type="ECO:0000259" key="2">
    <source>
        <dbReference type="Pfam" id="PF19081"/>
    </source>
</evidence>
<gene>
    <name evidence="3" type="ORF">M0M57_13935</name>
</gene>
<dbReference type="InterPro" id="IPR044023">
    <property type="entry name" value="Ig_7"/>
</dbReference>
<evidence type="ECO:0000313" key="3">
    <source>
        <dbReference type="EMBL" id="UPQ78714.1"/>
    </source>
</evidence>
<dbReference type="NCBIfam" id="TIGR04131">
    <property type="entry name" value="Bac_Flav_CTERM"/>
    <property type="match status" value="1"/>
</dbReference>
<proteinExistence type="predicted"/>
<keyword evidence="4" id="KW-1185">Reference proteome</keyword>
<sequence length="1008" mass="106042">MNQLKIITAFLLLISSSITYAQLGFCTGSKGEPIFTENFGNGTNYGPALPAGTTNYNFVVGAPNDGSYTLFYRTNLYSTWHYSLDHTPDATNGVNGKALVVNASANTTGDFYRRVVTGLCVNTTFEFSAWVMNVYNPGSGFCGASEIPINVRFEIWNDTETVLLGSGNTGNIMGTASPIWLQYALVFTTGSETSVVLKMKNNGLGGCGNDLAIDDIEFRACGELTTVTSPPLTGGSFQLCSNDTPVSLTFQASTTGVSPHFYQWQSSSNGTTWTDIPGANLPSYTASISTPTFFRAKAAQDIANLNNSFCSTVSNVFTVSFLNSPAAPISNGNVEICGSDPFLPLSVSTNSTSGVNWYDAPTGGNLLQSNSTTFTPTAAGTYYAETYDYTTNCLSSARIPVTLTIVPSATATISATTPICSGNTTVVSFNGTPNADVTYKIDGGTDQLITLDGSGSASITTPVLNSNTTYTLISVASPISASCNQTLSGSVTITVNQPPTATISGDTSLCVGATGTIQFIGTPNATVYYNVNSGPNQSIVLNTIGERTVAISNITTNTVVTITEVRTLGTNGCSQSLNQSITFTIVQLPTATISVNPTAVCEGDTVVLTFTGTTNSQVTYTENGGANQTVNIGSSGTATVTTSSITSATTFQLVRAELVQSPFCFQSISGTATVTINPTPTATFTGDLTYCSGETTAISLSSNLAGTTYAWTVTQNGTTGATAGSGDQINQLLTATTDGTATYIVTPSFNGCAGSPITIEVDVYAIPNPTLSDGAICLLSGNTSAQPYVLDTGLNDSDYSFEWYFEDVLIPNANDSTYEAFQIGEYAVVATNLVSGCVSPLVTAMVSQSVLGDSLVIEQSEAFSENPTITVTVVGGQGPFYYQLDDFGFQTSNVFMNVAPGFHTITVVDDSLCTNLTGTATIINYPKFFTPNGDGYNDTWNISGVDGTSIIYIFDRYGKLLKQISPLGTGWDGTHNGQPVFSSDYWFIINYPENGIPKTFKSHFSLKR</sequence>
<dbReference type="EMBL" id="CP096205">
    <property type="protein sequence ID" value="UPQ78714.1"/>
    <property type="molecule type" value="Genomic_DNA"/>
</dbReference>
<reference evidence="3" key="1">
    <citation type="submission" date="2022-04" db="EMBL/GenBank/DDBJ databases">
        <title>Consumption of N2O by Flavobacterium azooxidireducens sp. nov. isolated from Decomposing Leaf Litter of Phragmites australis (Cav.).</title>
        <authorList>
            <person name="Behrendt U."/>
            <person name="Spanner T."/>
            <person name="Augustin J."/>
            <person name="Horn M.A."/>
            <person name="Kolb S."/>
            <person name="Ulrich A."/>
        </authorList>
    </citation>
    <scope>NUCLEOTIDE SEQUENCE</scope>
    <source>
        <strain evidence="3">IGB 4-14</strain>
    </source>
</reference>
<accession>A0ABY4KD45</accession>
<dbReference type="Proteomes" id="UP000830583">
    <property type="component" value="Chromosome"/>
</dbReference>
<organism evidence="3 4">
    <name type="scientific">Flavobacterium azooxidireducens</name>
    <dbReference type="NCBI Taxonomy" id="1871076"/>
    <lineage>
        <taxon>Bacteria</taxon>
        <taxon>Pseudomonadati</taxon>
        <taxon>Bacteroidota</taxon>
        <taxon>Flavobacteriia</taxon>
        <taxon>Flavobacteriales</taxon>
        <taxon>Flavobacteriaceae</taxon>
        <taxon>Flavobacterium</taxon>
    </lineage>
</organism>
<dbReference type="Pfam" id="PF19081">
    <property type="entry name" value="Ig_7"/>
    <property type="match status" value="1"/>
</dbReference>
<feature type="chain" id="PRO_5045306656" evidence="1">
    <location>
        <begin position="22"/>
        <end position="1008"/>
    </location>
</feature>
<name>A0ABY4KD45_9FLAO</name>
<evidence type="ECO:0000256" key="1">
    <source>
        <dbReference type="SAM" id="SignalP"/>
    </source>
</evidence>
<feature type="signal peptide" evidence="1">
    <location>
        <begin position="1"/>
        <end position="21"/>
    </location>
</feature>
<dbReference type="RefSeq" id="WP_248433662.1">
    <property type="nucleotide sequence ID" value="NZ_CP096205.1"/>
</dbReference>
<dbReference type="Pfam" id="PF13585">
    <property type="entry name" value="CHU_C"/>
    <property type="match status" value="1"/>
</dbReference>